<keyword evidence="3" id="KW-1185">Reference proteome</keyword>
<dbReference type="PROSITE" id="PS51257">
    <property type="entry name" value="PROKAR_LIPOPROTEIN"/>
    <property type="match status" value="1"/>
</dbReference>
<dbReference type="Proteomes" id="UP000008561">
    <property type="component" value="Chromosome"/>
</dbReference>
<sequence>MLKKLLFSIVVCGCLFFLACGLGSDDGTNGGKTGAAGFQDSGSFDANSLGPDFKLLEIFDGRGSLQDIWDSIDGTTFNDHFEDTVDAYPNAFTRSSTVFSDVLDDPGQPVARLLGTDLYKNIDILMDPSKGFRTGPAGINAVYDDTYAEGPTDYLDGFYSMLDALWEGDYRPGDQEIRDMGVKYVARTLDSNTPEQIQNDVQDVIDILTDERFDENFTLTAEVLGKALLQADYPIWADDDGNTVPRENINPAVHTNTGIGNAVKGVNDLAAWENRMLIDPTARDYFYTAIREAGKIFDPDPNSTNNLKLQALLTNLEDCFTVGGAVYESNPIYKSADTDPTYSDTELGETIRDLMPHTAQLLMRSDRPTSLIKTDTNDTPVYVLRETINLLKNIDYDPDDPGLETSLYNMLRYDQWGRDRTDPSSGAYDASLLDSLIFITNVAGNFGWLDSNFWESGVLAGESNFSWDPSFSHGHGEFCGTLTLNDSLISMRTGVWGSVSAYDSTMHDGDEERLFRSNKAFNKEDRDNYQFSFGPDSPVLHNMPGVCAGIMGTPDGGNRDGVPPGKNNYVPFNPTGLGEDQLGAWSVAWPAQACFGGEGPYYYEDPNAEIVYVDGKNYFKYLRPDGRVYALVNKDNPEWEYIYPTEQGDGEDPETEVTGYNGKRQRFNRFQSTFHSDYMMARFETYAGYDPVPDTEEFVTVEHDVDGNLAIVELSPNDIVTEDDVAGRLTFNELIPEDTPLHERACQSQEEALYRNYQWVYTEKKMVIILMERLFIAEGALGEGALFIVMEANGFSGLSNLRLFEDNHVWAKKGASGTSDIPGDYRCELVLEGGENYTPVAGVDDIYERVLTRGGHCTPSVVGRSLPSVYRLAFPLSPQMDRGNGVLDYELGSREFTVGDEIWQNRNAVMPPFVALLAALLNNTPSYNDGYDRDSLNCGIKGFINGVAPALQKPLVYYQRDGDYPEFSWPVPPDFAWTGVPFNTWKVRVQGTDHYGYWIGDNYLQPAKGFPGDPVWNGSEAENLYYQPATCKTLLNILTDSDITAPVAEGKRMDGLLPLVTETKTLSALVKALMSDANDSTRIDSALEQIVGAVKYTQGTMTAIDADPAANKNIVYPNWMFATGYGSGDFGEYIGFYNVRDEDIILDKILDTVIGHDSLPDKEGYGLADYVDTQETTDNWKDFNHYLDIMEDFLYPESPYSLLESFIGSTDAIFARETPYTDEQIAGLIYGMGKLFTYYDTDTGRWVVQGEPGFDGLYKTLNARVPAIHELIKDDDGTNYTAMLIIGEDMLKDNGQADYLLDAMSTNVNARGILEDLHTFLADDIVRDSEPLWETLSQLLADLAVAVDQSSGGAALDDVYDSYGFQIND</sequence>
<proteinExistence type="predicted"/>
<dbReference type="HOGENOM" id="CLU_256415_0_0_7"/>
<reference evidence="2 3" key="1">
    <citation type="submission" date="2007-10" db="EMBL/GenBank/DDBJ databases">
        <title>Complete sequence of Desulfococcus oleovorans Hxd3.</title>
        <authorList>
            <consortium name="US DOE Joint Genome Institute"/>
            <person name="Copeland A."/>
            <person name="Lucas S."/>
            <person name="Lapidus A."/>
            <person name="Barry K."/>
            <person name="Glavina del Rio T."/>
            <person name="Dalin E."/>
            <person name="Tice H."/>
            <person name="Pitluck S."/>
            <person name="Kiss H."/>
            <person name="Brettin T."/>
            <person name="Bruce D."/>
            <person name="Detter J.C."/>
            <person name="Han C."/>
            <person name="Schmutz J."/>
            <person name="Larimer F."/>
            <person name="Land M."/>
            <person name="Hauser L."/>
            <person name="Kyrpides N."/>
            <person name="Kim E."/>
            <person name="Wawrik B."/>
            <person name="Richardson P."/>
        </authorList>
    </citation>
    <scope>NUCLEOTIDE SEQUENCE [LARGE SCALE GENOMIC DNA]</scope>
    <source>
        <strain evidence="3">DSM 6200 / JCM 39069 / Hxd3</strain>
    </source>
</reference>
<dbReference type="OrthoDB" id="339749at2"/>
<feature type="chain" id="PRO_5002734662" evidence="1">
    <location>
        <begin position="20"/>
        <end position="1369"/>
    </location>
</feature>
<name>A8ZT64_DESOH</name>
<dbReference type="EMBL" id="CP000859">
    <property type="protein sequence ID" value="ABW67747.1"/>
    <property type="molecule type" value="Genomic_DNA"/>
</dbReference>
<organism evidence="2 3">
    <name type="scientific">Desulfosudis oleivorans (strain DSM 6200 / JCM 39069 / Hxd3)</name>
    <name type="common">Desulfococcus oleovorans</name>
    <dbReference type="NCBI Taxonomy" id="96561"/>
    <lineage>
        <taxon>Bacteria</taxon>
        <taxon>Pseudomonadati</taxon>
        <taxon>Thermodesulfobacteriota</taxon>
        <taxon>Desulfobacteria</taxon>
        <taxon>Desulfobacterales</taxon>
        <taxon>Desulfosudaceae</taxon>
        <taxon>Desulfosudis</taxon>
    </lineage>
</organism>
<accession>A8ZT64</accession>
<evidence type="ECO:0000313" key="3">
    <source>
        <dbReference type="Proteomes" id="UP000008561"/>
    </source>
</evidence>
<evidence type="ECO:0000256" key="1">
    <source>
        <dbReference type="SAM" id="SignalP"/>
    </source>
</evidence>
<dbReference type="KEGG" id="dol:Dole_1943"/>
<keyword evidence="1" id="KW-0732">Signal</keyword>
<evidence type="ECO:0000313" key="2">
    <source>
        <dbReference type="EMBL" id="ABW67747.1"/>
    </source>
</evidence>
<feature type="signal peptide" evidence="1">
    <location>
        <begin position="1"/>
        <end position="19"/>
    </location>
</feature>
<dbReference type="RefSeq" id="WP_012175359.1">
    <property type="nucleotide sequence ID" value="NC_009943.1"/>
</dbReference>
<gene>
    <name evidence="2" type="ordered locus">Dole_1943</name>
</gene>
<protein>
    <submittedName>
        <fullName evidence="2">Uncharacterized protein</fullName>
    </submittedName>
</protein>